<dbReference type="Pfam" id="PF13563">
    <property type="entry name" value="2_5_RNA_ligase2"/>
    <property type="match status" value="1"/>
</dbReference>
<keyword evidence="1" id="KW-0436">Ligase</keyword>
<sequence>MSRLARGLATDCFEATPRDRHTLVVKRLGEGDPDKLARRIRRALEGTAPFAARTAGVELFREPETGHGPVAYLRIESPALLALHERLCSVTEPIEGLEGDDYDPHVTIARGGDADRLAGAATGGSITWTVDSLLVWAGPYREPTARISLPV</sequence>
<dbReference type="GO" id="GO:0016874">
    <property type="term" value="F:ligase activity"/>
    <property type="evidence" value="ECO:0007669"/>
    <property type="project" value="UniProtKB-KW"/>
</dbReference>
<dbReference type="Proteomes" id="UP001139494">
    <property type="component" value="Unassembled WGS sequence"/>
</dbReference>
<dbReference type="EMBL" id="JAHLKM010000004">
    <property type="protein sequence ID" value="MCQ4332905.1"/>
    <property type="molecule type" value="Genomic_DNA"/>
</dbReference>
<name>A0A9R1D766_9EURY</name>
<proteinExistence type="predicted"/>
<evidence type="ECO:0000313" key="1">
    <source>
        <dbReference type="EMBL" id="MCQ4332905.1"/>
    </source>
</evidence>
<evidence type="ECO:0000313" key="2">
    <source>
        <dbReference type="Proteomes" id="UP001139494"/>
    </source>
</evidence>
<keyword evidence="2" id="KW-1185">Reference proteome</keyword>
<protein>
    <submittedName>
        <fullName evidence="1">2'-5' RNA ligase family protein</fullName>
    </submittedName>
</protein>
<dbReference type="InterPro" id="IPR009097">
    <property type="entry name" value="Cyclic_Pdiesterase"/>
</dbReference>
<gene>
    <name evidence="1" type="ORF">KM295_05215</name>
</gene>
<dbReference type="RefSeq" id="WP_256028846.1">
    <property type="nucleotide sequence ID" value="NZ_JAHLKM010000004.1"/>
</dbReference>
<comment type="caution">
    <text evidence="1">The sequence shown here is derived from an EMBL/GenBank/DDBJ whole genome shotgun (WGS) entry which is preliminary data.</text>
</comment>
<dbReference type="AlphaFoldDB" id="A0A9R1D766"/>
<organism evidence="1 2">
    <name type="scientific">Natronomonas aquatica</name>
    <dbReference type="NCBI Taxonomy" id="2841590"/>
    <lineage>
        <taxon>Archaea</taxon>
        <taxon>Methanobacteriati</taxon>
        <taxon>Methanobacteriota</taxon>
        <taxon>Stenosarchaea group</taxon>
        <taxon>Halobacteria</taxon>
        <taxon>Halobacteriales</taxon>
        <taxon>Natronomonadaceae</taxon>
        <taxon>Natronomonas</taxon>
    </lineage>
</organism>
<dbReference type="SUPFAM" id="SSF55144">
    <property type="entry name" value="LigT-like"/>
    <property type="match status" value="1"/>
</dbReference>
<dbReference type="Gene3D" id="3.90.1140.10">
    <property type="entry name" value="Cyclic phosphodiesterase"/>
    <property type="match status" value="1"/>
</dbReference>
<accession>A0A9R1D766</accession>
<reference evidence="1" key="1">
    <citation type="journal article" date="2023" name="Front. Microbiol.">
        <title>Genomic-based phylogenetic and metabolic analyses of the genus Natronomonas, and description of Natronomonas aquatica sp. nov.</title>
        <authorList>
            <person name="Garcia-Roldan A."/>
            <person name="Duran-Viseras A."/>
            <person name="de la Haba R.R."/>
            <person name="Corral P."/>
            <person name="Sanchez-Porro C."/>
            <person name="Ventosa A."/>
        </authorList>
    </citation>
    <scope>NUCLEOTIDE SEQUENCE</scope>
    <source>
        <strain evidence="1">F2-12</strain>
    </source>
</reference>